<dbReference type="Proteomes" id="UP000000759">
    <property type="component" value="Chromosome 2"/>
</dbReference>
<feature type="compositionally biased region" description="Polar residues" evidence="10">
    <location>
        <begin position="1"/>
        <end position="11"/>
    </location>
</feature>
<dbReference type="CDD" id="cd03250">
    <property type="entry name" value="ABCC_MRP_domain1"/>
    <property type="match status" value="1"/>
</dbReference>
<evidence type="ECO:0000256" key="5">
    <source>
        <dbReference type="ARBA" id="ARBA00022737"/>
    </source>
</evidence>
<evidence type="ECO:0000256" key="7">
    <source>
        <dbReference type="ARBA" id="ARBA00022840"/>
    </source>
</evidence>
<keyword evidence="6" id="KW-0547">Nucleotide-binding</keyword>
<feature type="domain" description="ABC transmembrane type-1" evidence="13">
    <location>
        <begin position="174"/>
        <end position="451"/>
    </location>
</feature>
<keyword evidence="8 11" id="KW-1133">Transmembrane helix</keyword>
<dbReference type="FunFam" id="1.20.1560.10:FF:000013">
    <property type="entry name" value="ABC transporter C family member 2"/>
    <property type="match status" value="1"/>
</dbReference>
<dbReference type="STRING" id="556484.B7FRS8"/>
<evidence type="ECO:0000313" key="15">
    <source>
        <dbReference type="Proteomes" id="UP000000759"/>
    </source>
</evidence>
<dbReference type="Pfam" id="PF00664">
    <property type="entry name" value="ABC_membrane"/>
    <property type="match status" value="2"/>
</dbReference>
<reference evidence="14 15" key="1">
    <citation type="journal article" date="2008" name="Nature">
        <title>The Phaeodactylum genome reveals the evolutionary history of diatom genomes.</title>
        <authorList>
            <person name="Bowler C."/>
            <person name="Allen A.E."/>
            <person name="Badger J.H."/>
            <person name="Grimwood J."/>
            <person name="Jabbari K."/>
            <person name="Kuo A."/>
            <person name="Maheswari U."/>
            <person name="Martens C."/>
            <person name="Maumus F."/>
            <person name="Otillar R.P."/>
            <person name="Rayko E."/>
            <person name="Salamov A."/>
            <person name="Vandepoele K."/>
            <person name="Beszteri B."/>
            <person name="Gruber A."/>
            <person name="Heijde M."/>
            <person name="Katinka M."/>
            <person name="Mock T."/>
            <person name="Valentin K."/>
            <person name="Verret F."/>
            <person name="Berges J.A."/>
            <person name="Brownlee C."/>
            <person name="Cadoret J.P."/>
            <person name="Chiovitti A."/>
            <person name="Choi C.J."/>
            <person name="Coesel S."/>
            <person name="De Martino A."/>
            <person name="Detter J.C."/>
            <person name="Durkin C."/>
            <person name="Falciatore A."/>
            <person name="Fournet J."/>
            <person name="Haruta M."/>
            <person name="Huysman M.J."/>
            <person name="Jenkins B.D."/>
            <person name="Jiroutova K."/>
            <person name="Jorgensen R.E."/>
            <person name="Joubert Y."/>
            <person name="Kaplan A."/>
            <person name="Kroger N."/>
            <person name="Kroth P.G."/>
            <person name="La Roche J."/>
            <person name="Lindquist E."/>
            <person name="Lommer M."/>
            <person name="Martin-Jezequel V."/>
            <person name="Lopez P.J."/>
            <person name="Lucas S."/>
            <person name="Mangogna M."/>
            <person name="McGinnis K."/>
            <person name="Medlin L.K."/>
            <person name="Montsant A."/>
            <person name="Oudot-Le Secq M.P."/>
            <person name="Napoli C."/>
            <person name="Obornik M."/>
            <person name="Parker M.S."/>
            <person name="Petit J.L."/>
            <person name="Porcel B.M."/>
            <person name="Poulsen N."/>
            <person name="Robison M."/>
            <person name="Rychlewski L."/>
            <person name="Rynearson T.A."/>
            <person name="Schmutz J."/>
            <person name="Shapiro H."/>
            <person name="Siaut M."/>
            <person name="Stanley M."/>
            <person name="Sussman M.R."/>
            <person name="Taylor A.R."/>
            <person name="Vardi A."/>
            <person name="von Dassow P."/>
            <person name="Vyverman W."/>
            <person name="Willis A."/>
            <person name="Wyrwicz L.S."/>
            <person name="Rokhsar D.S."/>
            <person name="Weissenbach J."/>
            <person name="Armbrust E.V."/>
            <person name="Green B.R."/>
            <person name="Van de Peer Y."/>
            <person name="Grigoriev I.V."/>
        </authorList>
    </citation>
    <scope>NUCLEOTIDE SEQUENCE [LARGE SCALE GENOMIC DNA]</scope>
    <source>
        <strain evidence="14 15">CCAP 1055/1</strain>
    </source>
</reference>
<dbReference type="SUPFAM" id="SSF90123">
    <property type="entry name" value="ABC transporter transmembrane region"/>
    <property type="match status" value="2"/>
</dbReference>
<dbReference type="RefSeq" id="XP_002177546.1">
    <property type="nucleotide sequence ID" value="XM_002177510.1"/>
</dbReference>
<keyword evidence="15" id="KW-1185">Reference proteome</keyword>
<evidence type="ECO:0000256" key="6">
    <source>
        <dbReference type="ARBA" id="ARBA00022741"/>
    </source>
</evidence>
<evidence type="ECO:0000259" key="13">
    <source>
        <dbReference type="PROSITE" id="PS50929"/>
    </source>
</evidence>
<dbReference type="InterPro" id="IPR011527">
    <property type="entry name" value="ABC1_TM_dom"/>
</dbReference>
<dbReference type="PROSITE" id="PS50893">
    <property type="entry name" value="ABC_TRANSPORTER_2"/>
    <property type="match status" value="2"/>
</dbReference>
<dbReference type="InterPro" id="IPR050173">
    <property type="entry name" value="ABC_transporter_C-like"/>
</dbReference>
<keyword evidence="7" id="KW-0067">ATP-binding</keyword>
<feature type="transmembrane region" description="Helical" evidence="11">
    <location>
        <begin position="286"/>
        <end position="303"/>
    </location>
</feature>
<name>B7FRS8_PHATC</name>
<feature type="transmembrane region" description="Helical" evidence="11">
    <location>
        <begin position="1063"/>
        <end position="1083"/>
    </location>
</feature>
<dbReference type="GeneID" id="7197073"/>
<feature type="compositionally biased region" description="Basic and acidic residues" evidence="10">
    <location>
        <begin position="12"/>
        <end position="24"/>
    </location>
</feature>
<evidence type="ECO:0000256" key="3">
    <source>
        <dbReference type="ARBA" id="ARBA00022448"/>
    </source>
</evidence>
<feature type="transmembrane region" description="Helical" evidence="11">
    <location>
        <begin position="979"/>
        <end position="997"/>
    </location>
</feature>
<dbReference type="GO" id="GO:0140359">
    <property type="term" value="F:ABC-type transporter activity"/>
    <property type="evidence" value="ECO:0007669"/>
    <property type="project" value="InterPro"/>
</dbReference>
<dbReference type="InterPro" id="IPR036640">
    <property type="entry name" value="ABC1_TM_sf"/>
</dbReference>
<dbReference type="EMBL" id="CM000606">
    <property type="protein sequence ID" value="EEC50360.1"/>
    <property type="molecule type" value="Genomic_DNA"/>
</dbReference>
<feature type="transmembrane region" description="Helical" evidence="11">
    <location>
        <begin position="1095"/>
        <end position="1115"/>
    </location>
</feature>
<feature type="domain" description="ABC transporter" evidence="12">
    <location>
        <begin position="1160"/>
        <end position="1397"/>
    </location>
</feature>
<evidence type="ECO:0000259" key="12">
    <source>
        <dbReference type="PROSITE" id="PS50893"/>
    </source>
</evidence>
<reference evidence="15" key="2">
    <citation type="submission" date="2008-08" db="EMBL/GenBank/DDBJ databases">
        <authorList>
            <consortium name="Diatom Consortium"/>
            <person name="Grigoriev I."/>
            <person name="Grimwood J."/>
            <person name="Kuo A."/>
            <person name="Otillar R.P."/>
            <person name="Salamov A."/>
            <person name="Detter J.C."/>
            <person name="Lindquist E."/>
            <person name="Shapiro H."/>
            <person name="Lucas S."/>
            <person name="Glavina del Rio T."/>
            <person name="Pitluck S."/>
            <person name="Rokhsar D."/>
            <person name="Bowler C."/>
        </authorList>
    </citation>
    <scope>GENOME REANNOTATION</scope>
    <source>
        <strain evidence="15">CCAP 1055/1</strain>
    </source>
</reference>
<dbReference type="GO" id="GO:0016020">
    <property type="term" value="C:membrane"/>
    <property type="evidence" value="ECO:0007669"/>
    <property type="project" value="UniProtKB-SubCell"/>
</dbReference>
<evidence type="ECO:0008006" key="16">
    <source>
        <dbReference type="Google" id="ProtNLM"/>
    </source>
</evidence>
<keyword evidence="9 11" id="KW-0472">Membrane</keyword>
<feature type="transmembrane region" description="Helical" evidence="11">
    <location>
        <begin position="157"/>
        <end position="179"/>
    </location>
</feature>
<dbReference type="GO" id="GO:0016887">
    <property type="term" value="F:ATP hydrolysis activity"/>
    <property type="evidence" value="ECO:0007669"/>
    <property type="project" value="InterPro"/>
</dbReference>
<dbReference type="PANTHER" id="PTHR24223:SF456">
    <property type="entry name" value="MULTIDRUG RESISTANCE-ASSOCIATED PROTEIN LETHAL(2)03659"/>
    <property type="match status" value="1"/>
</dbReference>
<evidence type="ECO:0000256" key="11">
    <source>
        <dbReference type="SAM" id="Phobius"/>
    </source>
</evidence>
<dbReference type="CDD" id="cd18580">
    <property type="entry name" value="ABC_6TM_ABCC_D2"/>
    <property type="match status" value="1"/>
</dbReference>
<dbReference type="Gene3D" id="3.40.50.300">
    <property type="entry name" value="P-loop containing nucleotide triphosphate hydrolases"/>
    <property type="match status" value="2"/>
</dbReference>
<dbReference type="PROSITE" id="PS50929">
    <property type="entry name" value="ABC_TM1F"/>
    <property type="match status" value="2"/>
</dbReference>
<evidence type="ECO:0000256" key="9">
    <source>
        <dbReference type="ARBA" id="ARBA00023136"/>
    </source>
</evidence>
<dbReference type="InterPro" id="IPR044726">
    <property type="entry name" value="ABCC_6TM_D2"/>
</dbReference>
<proteinExistence type="inferred from homology"/>
<dbReference type="InterPro" id="IPR044746">
    <property type="entry name" value="ABCC_6TM_D1"/>
</dbReference>
<sequence>MTQTQGHSPNENQREAESMGRHGDQSFQATKSTDGQQKTHPDEVNSQTIHSSNVADKSKSPFLPPIHTAKPWPEDRLTGDHDLQRCLGSFPSSLWKTFQRWTYAYMQPILLKGQRQFREKDHLTVEDVYVIPADMQASVLVEQFWDDYHRTKKLVPVLFRLIQPIFVPAGFWELLVVLAKVSLPLSLRQILLVLEANPSASVISEGLPFAITLSLAGVVLALSQNRVVFLCTASGIRIRAALTTALYEHALRLTASGKIGLTTGQVTNLVAVDTQKLFDVCVEGHNLWSCPLLIIIVLALLATLIGTELMIGVLVLILFIPIVRWIVQQMLKIRKARSALTDVRINTLTAMLHGIHVTKLNHYERNIESQVETIRRQEMVLLRKELWMWGWVLTTAVCSPLVAVMVAFSFYTLLDEGNLLTPSTAFSTLLLFSILRSPINMAARLVGNMSQAVENVSRITLFLEREAHLAVDEEASNEPVKTLVKTSKRAFPKRQLVRFSASRDNLVSIEAGCFSIKPQNSIIQGSFLASFRGLTPERSLGKGDFTAGVKGFSVSNLSFEVKRSEVIAVVGKVGSGKSLLLRALLGEVPTFFGDRIFVSGRSSYAAQQAFILNASLRENILFGKDYNEQLYKRVLKACCLTADIQWLGPAGDLTQIGERGVTLSGGQKQRVALARAVYTDPDLAFLDDCFSALDPSTANAVYEGLFGLTQGEGRNGILRSAGTILVTHSIQFLSRVDKILVLSDGAPSFFGTWAELQLFQGSKGNLIESIQQNCQEVEKKSRSGELEEGQTANEGGLIMTVEERKYGGASFSVWTRWFSSAGGWSFFLSQMILSIVENGLFVSSDWWCAKWSDSTFTGTDLFGMSFPPQTEGRSVQVQYAVVHLLIVVLSVFATSIQLQFAVAGGAKCAERMFLDMTTRVLRAPSSYFETTPLGRVLNRFTYDVEVLDVELSISMAGLMISSSLLISSIVVMLAILPWIALYIVPVGVAYTCIQLYYRRSGPDLQRIDATSRSPIQAKLAEGMDGATTIRAFHQEKPFIVGFQRNVDFNSSAMLNFAAAQRWLAFRMEILGATVGFVFSTIVICTNDRLKIDSGMVGLALQWATIFSAALNFFFLRLTEAEAKITSIERVHQTTLLPQEASWETDPLMNLDKNWPKTGILQFDSVCMRYRSDLPLALKNVSFQLAHGMRCGIVGRTGSGKTSLTASLFRLVEIEAGQIVLDGIDLSKVGLADVRGRRNGMQIIPQDPVLFAGILRECLDPFFLESDEKVLQALQAVNHKGVNERGKAVLNDPVDEGGSNYSVGERQLLCLARAIVQEPRVLVLDEATASVDAATDAFIQDMLRTRFKNTTLLTIAHRLNTIMDYDMVIVLDDGHCVETGSPLSLLADPDGWFTALVDASGPNIAAELRRIAAEKEP</sequence>
<dbReference type="PROSITE" id="PS00211">
    <property type="entry name" value="ABC_TRANSPORTER_1"/>
    <property type="match status" value="2"/>
</dbReference>
<feature type="transmembrane region" description="Helical" evidence="11">
    <location>
        <begin position="199"/>
        <end position="222"/>
    </location>
</feature>
<evidence type="ECO:0000313" key="14">
    <source>
        <dbReference type="EMBL" id="EEC50360.1"/>
    </source>
</evidence>
<feature type="transmembrane region" description="Helical" evidence="11">
    <location>
        <begin position="309"/>
        <end position="327"/>
    </location>
</feature>
<dbReference type="SMART" id="SM00382">
    <property type="entry name" value="AAA"/>
    <property type="match status" value="2"/>
</dbReference>
<dbReference type="eggNOG" id="KOG0054">
    <property type="taxonomic scope" value="Eukaryota"/>
</dbReference>
<dbReference type="InterPro" id="IPR017871">
    <property type="entry name" value="ABC_transporter-like_CS"/>
</dbReference>
<comment type="similarity">
    <text evidence="2">Belongs to the ABC transporter superfamily. ABCC family. Conjugate transporter (TC 3.A.1.208) subfamily.</text>
</comment>
<dbReference type="OrthoDB" id="6500128at2759"/>
<evidence type="ECO:0000256" key="8">
    <source>
        <dbReference type="ARBA" id="ARBA00022989"/>
    </source>
</evidence>
<feature type="compositionally biased region" description="Polar residues" evidence="10">
    <location>
        <begin position="25"/>
        <end position="36"/>
    </location>
</feature>
<keyword evidence="3" id="KW-0813">Transport</keyword>
<feature type="transmembrane region" description="Helical" evidence="11">
    <location>
        <begin position="386"/>
        <end position="411"/>
    </location>
</feature>
<evidence type="ECO:0000256" key="4">
    <source>
        <dbReference type="ARBA" id="ARBA00022692"/>
    </source>
</evidence>
<dbReference type="Pfam" id="PF00005">
    <property type="entry name" value="ABC_tran"/>
    <property type="match status" value="2"/>
</dbReference>
<dbReference type="FunFam" id="3.40.50.300:FF:000838">
    <property type="entry name" value="ABC multidrug transporter (Eurofung)"/>
    <property type="match status" value="1"/>
</dbReference>
<comment type="subcellular location">
    <subcellularLocation>
        <location evidence="1">Membrane</location>
        <topology evidence="1">Multi-pass membrane protein</topology>
    </subcellularLocation>
</comment>
<dbReference type="SUPFAM" id="SSF52540">
    <property type="entry name" value="P-loop containing nucleoside triphosphate hydrolases"/>
    <property type="match status" value="2"/>
</dbReference>
<evidence type="ECO:0000256" key="10">
    <source>
        <dbReference type="SAM" id="MobiDB-lite"/>
    </source>
</evidence>
<feature type="compositionally biased region" description="Polar residues" evidence="10">
    <location>
        <begin position="44"/>
        <end position="55"/>
    </location>
</feature>
<dbReference type="CDD" id="cd03244">
    <property type="entry name" value="ABCC_MRP_domain2"/>
    <property type="match status" value="1"/>
</dbReference>
<feature type="region of interest" description="Disordered" evidence="10">
    <location>
        <begin position="1"/>
        <end position="75"/>
    </location>
</feature>
<dbReference type="InterPro" id="IPR027417">
    <property type="entry name" value="P-loop_NTPase"/>
</dbReference>
<evidence type="ECO:0000256" key="1">
    <source>
        <dbReference type="ARBA" id="ARBA00004141"/>
    </source>
</evidence>
<feature type="transmembrane region" description="Helical" evidence="11">
    <location>
        <begin position="417"/>
        <end position="435"/>
    </location>
</feature>
<dbReference type="CDD" id="cd18579">
    <property type="entry name" value="ABC_6TM_ABCC_D1"/>
    <property type="match status" value="1"/>
</dbReference>
<protein>
    <recommendedName>
        <fullName evidence="16">ABC transporter</fullName>
    </recommendedName>
</protein>
<dbReference type="InParanoid" id="B7FRS8"/>
<dbReference type="PANTHER" id="PTHR24223">
    <property type="entry name" value="ATP-BINDING CASSETTE SUB-FAMILY C"/>
    <property type="match status" value="1"/>
</dbReference>
<organism evidence="14 15">
    <name type="scientific">Phaeodactylum tricornutum (strain CCAP 1055/1)</name>
    <dbReference type="NCBI Taxonomy" id="556484"/>
    <lineage>
        <taxon>Eukaryota</taxon>
        <taxon>Sar</taxon>
        <taxon>Stramenopiles</taxon>
        <taxon>Ochrophyta</taxon>
        <taxon>Bacillariophyta</taxon>
        <taxon>Bacillariophyceae</taxon>
        <taxon>Bacillariophycidae</taxon>
        <taxon>Naviculales</taxon>
        <taxon>Phaeodactylaceae</taxon>
        <taxon>Phaeodactylum</taxon>
    </lineage>
</organism>
<evidence type="ECO:0000256" key="2">
    <source>
        <dbReference type="ARBA" id="ARBA00009726"/>
    </source>
</evidence>
<dbReference type="KEGG" id="pti:PHATRDRAFT_43299"/>
<dbReference type="InterPro" id="IPR003593">
    <property type="entry name" value="AAA+_ATPase"/>
</dbReference>
<dbReference type="PaxDb" id="2850-Phatr43299"/>
<gene>
    <name evidence="14" type="ORF">PHATRDRAFT_43299</name>
</gene>
<keyword evidence="5" id="KW-0677">Repeat</keyword>
<keyword evidence="4 11" id="KW-0812">Transmembrane</keyword>
<dbReference type="HOGENOM" id="CLU_000604_27_3_1"/>
<dbReference type="GO" id="GO:0005524">
    <property type="term" value="F:ATP binding"/>
    <property type="evidence" value="ECO:0007669"/>
    <property type="project" value="UniProtKB-KW"/>
</dbReference>
<dbReference type="Gene3D" id="1.20.1560.10">
    <property type="entry name" value="ABC transporter type 1, transmembrane domain"/>
    <property type="match status" value="2"/>
</dbReference>
<dbReference type="InterPro" id="IPR003439">
    <property type="entry name" value="ABC_transporter-like_ATP-bd"/>
</dbReference>
<feature type="domain" description="ABC transmembrane type-1" evidence="13">
    <location>
        <begin position="831"/>
        <end position="1122"/>
    </location>
</feature>
<feature type="domain" description="ABC transporter" evidence="12">
    <location>
        <begin position="535"/>
        <end position="769"/>
    </location>
</feature>
<accession>B7FRS8</accession>
<feature type="transmembrane region" description="Helical" evidence="11">
    <location>
        <begin position="880"/>
        <end position="902"/>
    </location>
</feature>